<proteinExistence type="inferred from homology"/>
<dbReference type="InterPro" id="IPR012678">
    <property type="entry name" value="Ribosomal_uL23/eL15/eS24_sf"/>
</dbReference>
<dbReference type="Pfam" id="PF00276">
    <property type="entry name" value="Ribosomal_L23"/>
    <property type="match status" value="1"/>
</dbReference>
<name>A0A2G9ZMA4_9BACT</name>
<comment type="subunit">
    <text evidence="4">Part of the 50S ribosomal subunit. Contacts protein L29, and trigger factor when it is bound to the ribosome.</text>
</comment>
<evidence type="ECO:0000313" key="5">
    <source>
        <dbReference type="EMBL" id="PIP34309.1"/>
    </source>
</evidence>
<dbReference type="AlphaFoldDB" id="A0A2G9ZMA4"/>
<keyword evidence="2 4" id="KW-0689">Ribosomal protein</keyword>
<dbReference type="NCBIfam" id="NF004363">
    <property type="entry name" value="PRK05738.2-4"/>
    <property type="match status" value="1"/>
</dbReference>
<dbReference type="SUPFAM" id="SSF54189">
    <property type="entry name" value="Ribosomal proteins S24e, L23 and L15e"/>
    <property type="match status" value="1"/>
</dbReference>
<dbReference type="InterPro" id="IPR012677">
    <property type="entry name" value="Nucleotide-bd_a/b_plait_sf"/>
</dbReference>
<dbReference type="InterPro" id="IPR013025">
    <property type="entry name" value="Ribosomal_uL23-like"/>
</dbReference>
<dbReference type="GO" id="GO:0003735">
    <property type="term" value="F:structural constituent of ribosome"/>
    <property type="evidence" value="ECO:0007669"/>
    <property type="project" value="InterPro"/>
</dbReference>
<protein>
    <recommendedName>
        <fullName evidence="4">Large ribosomal subunit protein uL23</fullName>
    </recommendedName>
</protein>
<evidence type="ECO:0000256" key="4">
    <source>
        <dbReference type="HAMAP-Rule" id="MF_01369"/>
    </source>
</evidence>
<keyword evidence="3 4" id="KW-0687">Ribonucleoprotein</keyword>
<organism evidence="5 6">
    <name type="scientific">Candidatus Falkowbacteria bacterium CG23_combo_of_CG06-09_8_20_14_all_41_10</name>
    <dbReference type="NCBI Taxonomy" id="1974571"/>
    <lineage>
        <taxon>Bacteria</taxon>
        <taxon>Candidatus Falkowiibacteriota</taxon>
    </lineage>
</organism>
<dbReference type="PANTHER" id="PTHR11620">
    <property type="entry name" value="60S RIBOSOMAL PROTEIN L23A"/>
    <property type="match status" value="1"/>
</dbReference>
<dbReference type="EMBL" id="PCSE01000106">
    <property type="protein sequence ID" value="PIP34309.1"/>
    <property type="molecule type" value="Genomic_DNA"/>
</dbReference>
<evidence type="ECO:0000256" key="1">
    <source>
        <dbReference type="ARBA" id="ARBA00006700"/>
    </source>
</evidence>
<keyword evidence="4" id="KW-0694">RNA-binding</keyword>
<evidence type="ECO:0000313" key="6">
    <source>
        <dbReference type="Proteomes" id="UP000231408"/>
    </source>
</evidence>
<comment type="function">
    <text evidence="4">One of the early assembly proteins it binds 23S rRNA. One of the proteins that surrounds the polypeptide exit tunnel on the outside of the ribosome. Forms the main docking site for trigger factor binding to the ribosome.</text>
</comment>
<evidence type="ECO:0000256" key="2">
    <source>
        <dbReference type="ARBA" id="ARBA00022980"/>
    </source>
</evidence>
<reference evidence="5 6" key="1">
    <citation type="submission" date="2017-09" db="EMBL/GenBank/DDBJ databases">
        <title>Depth-based differentiation of microbial function through sediment-hosted aquifers and enrichment of novel symbionts in the deep terrestrial subsurface.</title>
        <authorList>
            <person name="Probst A.J."/>
            <person name="Ladd B."/>
            <person name="Jarett J.K."/>
            <person name="Geller-Mcgrath D.E."/>
            <person name="Sieber C.M."/>
            <person name="Emerson J.B."/>
            <person name="Anantharaman K."/>
            <person name="Thomas B.C."/>
            <person name="Malmstrom R."/>
            <person name="Stieglmeier M."/>
            <person name="Klingl A."/>
            <person name="Woyke T."/>
            <person name="Ryan C.M."/>
            <person name="Banfield J.F."/>
        </authorList>
    </citation>
    <scope>NUCLEOTIDE SEQUENCE [LARGE SCALE GENOMIC DNA]</scope>
    <source>
        <strain evidence="5">CG23_combo_of_CG06-09_8_20_14_all_41_10</strain>
    </source>
</reference>
<comment type="caution">
    <text evidence="5">The sequence shown here is derived from an EMBL/GenBank/DDBJ whole genome shotgun (WGS) entry which is preliminary data.</text>
</comment>
<dbReference type="GO" id="GO:0019843">
    <property type="term" value="F:rRNA binding"/>
    <property type="evidence" value="ECO:0007669"/>
    <property type="project" value="UniProtKB-UniRule"/>
</dbReference>
<dbReference type="GO" id="GO:1990904">
    <property type="term" value="C:ribonucleoprotein complex"/>
    <property type="evidence" value="ECO:0007669"/>
    <property type="project" value="UniProtKB-KW"/>
</dbReference>
<keyword evidence="4" id="KW-0699">rRNA-binding</keyword>
<accession>A0A2G9ZMA4</accession>
<dbReference type="Proteomes" id="UP000231408">
    <property type="component" value="Unassembled WGS sequence"/>
</dbReference>
<dbReference type="Gene3D" id="3.30.70.330">
    <property type="match status" value="1"/>
</dbReference>
<comment type="similarity">
    <text evidence="1 4">Belongs to the universal ribosomal protein uL23 family.</text>
</comment>
<evidence type="ECO:0000256" key="3">
    <source>
        <dbReference type="ARBA" id="ARBA00023274"/>
    </source>
</evidence>
<dbReference type="GO" id="GO:0005840">
    <property type="term" value="C:ribosome"/>
    <property type="evidence" value="ECO:0007669"/>
    <property type="project" value="UniProtKB-KW"/>
</dbReference>
<sequence length="116" mass="12716">MKDLYATEAKKEKSAAKAKTGVGSAYKILVKPLVTEKATNLGGQNKYVFIVDINANKIEVAKAIDEVYGLNPISVNMVKMKGKQVARGRITGRRKDFKKAIVTLKKGETIQVYEGV</sequence>
<dbReference type="HAMAP" id="MF_01369_B">
    <property type="entry name" value="Ribosomal_uL23_B"/>
    <property type="match status" value="1"/>
</dbReference>
<dbReference type="GO" id="GO:0006412">
    <property type="term" value="P:translation"/>
    <property type="evidence" value="ECO:0007669"/>
    <property type="project" value="UniProtKB-UniRule"/>
</dbReference>
<gene>
    <name evidence="4" type="primary">rplW</name>
    <name evidence="5" type="ORF">COX21_03665</name>
</gene>